<feature type="compositionally biased region" description="Basic and acidic residues" evidence="1">
    <location>
        <begin position="69"/>
        <end position="79"/>
    </location>
</feature>
<reference evidence="2 3" key="1">
    <citation type="journal article" date="2010" name="Science">
        <title>Genomic comparison of the ants Camponotus floridanus and Harpegnathos saltator.</title>
        <authorList>
            <person name="Bonasio R."/>
            <person name="Zhang G."/>
            <person name="Ye C."/>
            <person name="Mutti N.S."/>
            <person name="Fang X."/>
            <person name="Qin N."/>
            <person name="Donahue G."/>
            <person name="Yang P."/>
            <person name="Li Q."/>
            <person name="Li C."/>
            <person name="Zhang P."/>
            <person name="Huang Z."/>
            <person name="Berger S.L."/>
            <person name="Reinberg D."/>
            <person name="Wang J."/>
            <person name="Liebig J."/>
        </authorList>
    </citation>
    <scope>NUCLEOTIDE SEQUENCE [LARGE SCALE GENOMIC DNA]</scope>
    <source>
        <strain evidence="3">C129</strain>
    </source>
</reference>
<organism evidence="3">
    <name type="scientific">Camponotus floridanus</name>
    <name type="common">Florida carpenter ant</name>
    <dbReference type="NCBI Taxonomy" id="104421"/>
    <lineage>
        <taxon>Eukaryota</taxon>
        <taxon>Metazoa</taxon>
        <taxon>Ecdysozoa</taxon>
        <taxon>Arthropoda</taxon>
        <taxon>Hexapoda</taxon>
        <taxon>Insecta</taxon>
        <taxon>Pterygota</taxon>
        <taxon>Neoptera</taxon>
        <taxon>Endopterygota</taxon>
        <taxon>Hymenoptera</taxon>
        <taxon>Apocrita</taxon>
        <taxon>Aculeata</taxon>
        <taxon>Formicoidea</taxon>
        <taxon>Formicidae</taxon>
        <taxon>Formicinae</taxon>
        <taxon>Camponotus</taxon>
    </lineage>
</organism>
<dbReference type="AlphaFoldDB" id="E2AKI8"/>
<dbReference type="Proteomes" id="UP000000311">
    <property type="component" value="Unassembled WGS sequence"/>
</dbReference>
<keyword evidence="3" id="KW-1185">Reference proteome</keyword>
<evidence type="ECO:0000313" key="2">
    <source>
        <dbReference type="EMBL" id="EFN66039.1"/>
    </source>
</evidence>
<evidence type="ECO:0000313" key="3">
    <source>
        <dbReference type="Proteomes" id="UP000000311"/>
    </source>
</evidence>
<dbReference type="EMBL" id="GL440281">
    <property type="protein sequence ID" value="EFN66039.1"/>
    <property type="molecule type" value="Genomic_DNA"/>
</dbReference>
<dbReference type="InParanoid" id="E2AKI8"/>
<feature type="region of interest" description="Disordered" evidence="1">
    <location>
        <begin position="1"/>
        <end position="85"/>
    </location>
</feature>
<proteinExistence type="predicted"/>
<sequence length="223" mass="24506">MSAGIDSAAMQRGLGGGETGIREYRDAAPGRTDGREANASEGRHICSGRGPGIWRTKGMASSGDGKAPGTERVRREGRKERRRVQRTGANFPLALPWPIRDGEVACEEVVQREGMSVGCPDAEDEILQTGWRHWGELSLSRTAVPLCHCHVLGCVSPFWLSNEVLVSDVEFCRFWDFNRGFTVRFSHLVVSKRGEWHESKISFSTEHAGFSSGLASVIDSDES</sequence>
<protein>
    <submittedName>
        <fullName evidence="2">Uncharacterized protein</fullName>
    </submittedName>
</protein>
<evidence type="ECO:0000256" key="1">
    <source>
        <dbReference type="SAM" id="MobiDB-lite"/>
    </source>
</evidence>
<accession>E2AKI8</accession>
<feature type="compositionally biased region" description="Basic and acidic residues" evidence="1">
    <location>
        <begin position="20"/>
        <end position="44"/>
    </location>
</feature>
<gene>
    <name evidence="2" type="ORF">EAG_14537</name>
</gene>
<name>E2AKI8_CAMFO</name>